<evidence type="ECO:0000313" key="1">
    <source>
        <dbReference type="EMBL" id="MBO8460923.1"/>
    </source>
</evidence>
<evidence type="ECO:0000313" key="2">
    <source>
        <dbReference type="Proteomes" id="UP000823641"/>
    </source>
</evidence>
<dbReference type="AlphaFoldDB" id="A0A9D9N5H2"/>
<sequence length="294" mass="34997">MCETSEKFKYHFIKFFFPDIIITDTAILTREKSGDGSRPDFILETKNGIFLIENKISDKNHHFEQYTKAFNITAEHLGYITNYPLSKAGYKTHTWREFYLYTYNHIPQEESDLWASYLYYLKSVCYIFITDKPMQLTGMFSLYTFYRSLDDVFEFETEKFSSTLYDSRKDTNNGGNFLCTPRDGVMGKYFEIRYKKSNLKAWGWMGVYFERENPLICICFCNREDWGKPIYNLLLKNQIKADGKFSKAPYEEDGAFWFEFKSDKQFDSIKESQNQISLLRSYFEETMNIIAELD</sequence>
<dbReference type="Proteomes" id="UP000823641">
    <property type="component" value="Unassembled WGS sequence"/>
</dbReference>
<gene>
    <name evidence="1" type="ORF">IAA73_11440</name>
</gene>
<reference evidence="1" key="1">
    <citation type="submission" date="2020-10" db="EMBL/GenBank/DDBJ databases">
        <authorList>
            <person name="Gilroy R."/>
        </authorList>
    </citation>
    <scope>NUCLEOTIDE SEQUENCE</scope>
    <source>
        <strain evidence="1">G3-3990</strain>
    </source>
</reference>
<name>A0A9D9N5H2_9BACT</name>
<organism evidence="1 2">
    <name type="scientific">Candidatus Gallipaludibacter merdavium</name>
    <dbReference type="NCBI Taxonomy" id="2840839"/>
    <lineage>
        <taxon>Bacteria</taxon>
        <taxon>Pseudomonadati</taxon>
        <taxon>Bacteroidota</taxon>
        <taxon>Bacteroidia</taxon>
        <taxon>Bacteroidales</taxon>
        <taxon>Candidatus Gallipaludibacter</taxon>
    </lineage>
</organism>
<protein>
    <submittedName>
        <fullName evidence="1">Uncharacterized protein</fullName>
    </submittedName>
</protein>
<reference evidence="1" key="2">
    <citation type="journal article" date="2021" name="PeerJ">
        <title>Extensive microbial diversity within the chicken gut microbiome revealed by metagenomics and culture.</title>
        <authorList>
            <person name="Gilroy R."/>
            <person name="Ravi A."/>
            <person name="Getino M."/>
            <person name="Pursley I."/>
            <person name="Horton D.L."/>
            <person name="Alikhan N.F."/>
            <person name="Baker D."/>
            <person name="Gharbi K."/>
            <person name="Hall N."/>
            <person name="Watson M."/>
            <person name="Adriaenssens E.M."/>
            <person name="Foster-Nyarko E."/>
            <person name="Jarju S."/>
            <person name="Secka A."/>
            <person name="Antonio M."/>
            <person name="Oren A."/>
            <person name="Chaudhuri R.R."/>
            <person name="La Ragione R."/>
            <person name="Hildebrand F."/>
            <person name="Pallen M.J."/>
        </authorList>
    </citation>
    <scope>NUCLEOTIDE SEQUENCE</scope>
    <source>
        <strain evidence="1">G3-3990</strain>
    </source>
</reference>
<proteinExistence type="predicted"/>
<dbReference type="EMBL" id="JADIMG010000104">
    <property type="protein sequence ID" value="MBO8460923.1"/>
    <property type="molecule type" value="Genomic_DNA"/>
</dbReference>
<comment type="caution">
    <text evidence="1">The sequence shown here is derived from an EMBL/GenBank/DDBJ whole genome shotgun (WGS) entry which is preliminary data.</text>
</comment>
<accession>A0A9D9N5H2</accession>